<keyword evidence="1" id="KW-0175">Coiled coil</keyword>
<evidence type="ECO:0000256" key="2">
    <source>
        <dbReference type="SAM" id="MobiDB-lite"/>
    </source>
</evidence>
<evidence type="ECO:0000256" key="1">
    <source>
        <dbReference type="SAM" id="Coils"/>
    </source>
</evidence>
<proteinExistence type="predicted"/>
<feature type="coiled-coil region" evidence="1">
    <location>
        <begin position="195"/>
        <end position="251"/>
    </location>
</feature>
<reference evidence="3" key="1">
    <citation type="submission" date="2021-01" db="EMBL/GenBank/DDBJ databases">
        <authorList>
            <person name="Corre E."/>
            <person name="Pelletier E."/>
            <person name="Niang G."/>
            <person name="Scheremetjew M."/>
            <person name="Finn R."/>
            <person name="Kale V."/>
            <person name="Holt S."/>
            <person name="Cochrane G."/>
            <person name="Meng A."/>
            <person name="Brown T."/>
            <person name="Cohen L."/>
        </authorList>
    </citation>
    <scope>NUCLEOTIDE SEQUENCE</scope>
    <source>
        <strain evidence="3">UTEX LB 985</strain>
    </source>
</reference>
<gene>
    <name evidence="3" type="ORF">CBRE1094_LOCUS3881</name>
</gene>
<name>A0A7S2BTQ1_9EUKA</name>
<dbReference type="EMBL" id="HBGU01007118">
    <property type="protein sequence ID" value="CAD9405941.1"/>
    <property type="molecule type" value="Transcribed_RNA"/>
</dbReference>
<feature type="compositionally biased region" description="Acidic residues" evidence="2">
    <location>
        <begin position="273"/>
        <end position="292"/>
    </location>
</feature>
<feature type="compositionally biased region" description="Basic and acidic residues" evidence="2">
    <location>
        <begin position="293"/>
        <end position="304"/>
    </location>
</feature>
<protein>
    <recommendedName>
        <fullName evidence="4">EF-hand domain-containing protein</fullName>
    </recommendedName>
</protein>
<evidence type="ECO:0000313" key="3">
    <source>
        <dbReference type="EMBL" id="CAD9405941.1"/>
    </source>
</evidence>
<dbReference type="AlphaFoldDB" id="A0A7S2BTQ1"/>
<feature type="region of interest" description="Disordered" evidence="2">
    <location>
        <begin position="270"/>
        <end position="369"/>
    </location>
</feature>
<sequence>MLQKLDVLEACDVKPFELLFKQLDKDGSGLLTHVDIDMARKENEVSLEKLERDIGTAMAFGPPAQAVRFAMLGTNNKLSPRDRHQQSTSATRVWMVTTNQANIAAKRQGAAGLQSHAARNSTMRNSLRLAMGLSDLSDFQERAGSEVELDALAVEVASDDVQMATGEAEVAAEGVEVAAEGAGTMSEVEALKRSVTQLQIERDSAVASAQQAEKEKSSAIAEVVAILRRSATQLQIERDSALESAQQAKKERASAVALAQQALSWLQQHEVPAGEDEKESEEESEEDGGEGGDVEKGAQRRGVDRGFVTGAEQGEGQDEEGIMSPGSDSAQSPSLDELLARTGGSDLPPSARCSSFEQPTKRKSVSDYI</sequence>
<evidence type="ECO:0008006" key="4">
    <source>
        <dbReference type="Google" id="ProtNLM"/>
    </source>
</evidence>
<dbReference type="PROSITE" id="PS00018">
    <property type="entry name" value="EF_HAND_1"/>
    <property type="match status" value="1"/>
</dbReference>
<accession>A0A7S2BTQ1</accession>
<organism evidence="3">
    <name type="scientific">Haptolina brevifila</name>
    <dbReference type="NCBI Taxonomy" id="156173"/>
    <lineage>
        <taxon>Eukaryota</taxon>
        <taxon>Haptista</taxon>
        <taxon>Haptophyta</taxon>
        <taxon>Prymnesiophyceae</taxon>
        <taxon>Prymnesiales</taxon>
        <taxon>Prymnesiaceae</taxon>
        <taxon>Haptolina</taxon>
    </lineage>
</organism>
<dbReference type="InterPro" id="IPR018247">
    <property type="entry name" value="EF_Hand_1_Ca_BS"/>
</dbReference>